<dbReference type="AlphaFoldDB" id="A0A0D7BJG8"/>
<dbReference type="PROSITE" id="PS51782">
    <property type="entry name" value="LYSM"/>
    <property type="match status" value="1"/>
</dbReference>
<gene>
    <name evidence="3" type="ORF">CYLTODRAFT_487914</name>
</gene>
<feature type="region of interest" description="Disordered" evidence="1">
    <location>
        <begin position="1"/>
        <end position="82"/>
    </location>
</feature>
<feature type="domain" description="LysM" evidence="2">
    <location>
        <begin position="124"/>
        <end position="168"/>
    </location>
</feature>
<dbReference type="PANTHER" id="PTHR20932">
    <property type="entry name" value="LYSM AND PUTATIVE PEPTIDOGLYCAN-BINDING DOMAIN-CONTAINING PROTEIN"/>
    <property type="match status" value="1"/>
</dbReference>
<evidence type="ECO:0000313" key="4">
    <source>
        <dbReference type="Proteomes" id="UP000054007"/>
    </source>
</evidence>
<dbReference type="EMBL" id="KN880465">
    <property type="protein sequence ID" value="KIY70632.1"/>
    <property type="molecule type" value="Genomic_DNA"/>
</dbReference>
<feature type="compositionally biased region" description="Basic residues" evidence="1">
    <location>
        <begin position="51"/>
        <end position="60"/>
    </location>
</feature>
<keyword evidence="4" id="KW-1185">Reference proteome</keyword>
<dbReference type="InterPro" id="IPR045030">
    <property type="entry name" value="LYSM1-4"/>
</dbReference>
<sequence>MPYSEGRISPDVFDFNPFAEGSSRSTSPTPISRCTSPTSSVSSRSSSVYHPGKRRSQHVRSHTDVPVNHHHPLRSISSSNDAHITRPTLTRRIKVGQLVDAPTVDIVDDDESETLVGPDEATVIVHEVAPTDSLAGVSLKYGISLADLRRANHLWTTDTIHLRKILYIPLDKASKAKALLLQDPSIMITAPMAEDPQEPASPVAKGTIRRVPVSELSYFPPASTKLLPKKHIMSGSPPLPHTPHQRYASSPSTSINQPTSSTPPSSFSTFLSAFSGRDTIMGRLSLDSPRSERSSPTEEMLPLDDVPSYRHSEDSDRTPRPRFSSYRASYTELDPETKSVFGPGSIALADVKETKSMRIRTNQLEPSPGMLLPSLSSKGKSRPKLSGVDFEGIEGR</sequence>
<dbReference type="SUPFAM" id="SSF54106">
    <property type="entry name" value="LysM domain"/>
    <property type="match status" value="1"/>
</dbReference>
<dbReference type="Proteomes" id="UP000054007">
    <property type="component" value="Unassembled WGS sequence"/>
</dbReference>
<proteinExistence type="predicted"/>
<dbReference type="Gene3D" id="3.10.350.10">
    <property type="entry name" value="LysM domain"/>
    <property type="match status" value="1"/>
</dbReference>
<feature type="region of interest" description="Disordered" evidence="1">
    <location>
        <begin position="229"/>
        <end position="271"/>
    </location>
</feature>
<feature type="region of interest" description="Disordered" evidence="1">
    <location>
        <begin position="283"/>
        <end position="328"/>
    </location>
</feature>
<dbReference type="InterPro" id="IPR018392">
    <property type="entry name" value="LysM"/>
</dbReference>
<evidence type="ECO:0000259" key="2">
    <source>
        <dbReference type="PROSITE" id="PS51782"/>
    </source>
</evidence>
<evidence type="ECO:0000313" key="3">
    <source>
        <dbReference type="EMBL" id="KIY70632.1"/>
    </source>
</evidence>
<feature type="compositionally biased region" description="Basic and acidic residues" evidence="1">
    <location>
        <begin position="307"/>
        <end position="319"/>
    </location>
</feature>
<protein>
    <submittedName>
        <fullName evidence="3">Carbohydrate-binding module family 50 protein</fullName>
    </submittedName>
</protein>
<evidence type="ECO:0000256" key="1">
    <source>
        <dbReference type="SAM" id="MobiDB-lite"/>
    </source>
</evidence>
<name>A0A0D7BJG8_9AGAR</name>
<reference evidence="3 4" key="1">
    <citation type="journal article" date="2015" name="Fungal Genet. Biol.">
        <title>Evolution of novel wood decay mechanisms in Agaricales revealed by the genome sequences of Fistulina hepatica and Cylindrobasidium torrendii.</title>
        <authorList>
            <person name="Floudas D."/>
            <person name="Held B.W."/>
            <person name="Riley R."/>
            <person name="Nagy L.G."/>
            <person name="Koehler G."/>
            <person name="Ransdell A.S."/>
            <person name="Younus H."/>
            <person name="Chow J."/>
            <person name="Chiniquy J."/>
            <person name="Lipzen A."/>
            <person name="Tritt A."/>
            <person name="Sun H."/>
            <person name="Haridas S."/>
            <person name="LaButti K."/>
            <person name="Ohm R.A."/>
            <person name="Kues U."/>
            <person name="Blanchette R.A."/>
            <person name="Grigoriev I.V."/>
            <person name="Minto R.E."/>
            <person name="Hibbett D.S."/>
        </authorList>
    </citation>
    <scope>NUCLEOTIDE SEQUENCE [LARGE SCALE GENOMIC DNA]</scope>
    <source>
        <strain evidence="3 4">FP15055 ss-10</strain>
    </source>
</reference>
<dbReference type="SMART" id="SM00257">
    <property type="entry name" value="LysM"/>
    <property type="match status" value="1"/>
</dbReference>
<dbReference type="STRING" id="1314674.A0A0D7BJG8"/>
<feature type="compositionally biased region" description="Low complexity" evidence="1">
    <location>
        <begin position="249"/>
        <end position="271"/>
    </location>
</feature>
<feature type="compositionally biased region" description="Low complexity" evidence="1">
    <location>
        <begin position="22"/>
        <end position="48"/>
    </location>
</feature>
<dbReference type="CDD" id="cd00118">
    <property type="entry name" value="LysM"/>
    <property type="match status" value="1"/>
</dbReference>
<organism evidence="3 4">
    <name type="scientific">Cylindrobasidium torrendii FP15055 ss-10</name>
    <dbReference type="NCBI Taxonomy" id="1314674"/>
    <lineage>
        <taxon>Eukaryota</taxon>
        <taxon>Fungi</taxon>
        <taxon>Dikarya</taxon>
        <taxon>Basidiomycota</taxon>
        <taxon>Agaricomycotina</taxon>
        <taxon>Agaricomycetes</taxon>
        <taxon>Agaricomycetidae</taxon>
        <taxon>Agaricales</taxon>
        <taxon>Marasmiineae</taxon>
        <taxon>Physalacriaceae</taxon>
        <taxon>Cylindrobasidium</taxon>
    </lineage>
</organism>
<feature type="region of interest" description="Disordered" evidence="1">
    <location>
        <begin position="353"/>
        <end position="396"/>
    </location>
</feature>
<dbReference type="OrthoDB" id="2107166at2759"/>
<dbReference type="PANTHER" id="PTHR20932:SF8">
    <property type="entry name" value="LD22649P"/>
    <property type="match status" value="1"/>
</dbReference>
<feature type="compositionally biased region" description="Low complexity" evidence="1">
    <location>
        <begin position="366"/>
        <end position="378"/>
    </location>
</feature>
<dbReference type="InterPro" id="IPR036779">
    <property type="entry name" value="LysM_dom_sf"/>
</dbReference>
<accession>A0A0D7BJG8</accession>
<dbReference type="Pfam" id="PF01476">
    <property type="entry name" value="LysM"/>
    <property type="match status" value="1"/>
</dbReference>